<dbReference type="EMBL" id="JAPNTZ010000019">
    <property type="protein sequence ID" value="MCY1144198.1"/>
    <property type="molecule type" value="Genomic_DNA"/>
</dbReference>
<evidence type="ECO:0000313" key="3">
    <source>
        <dbReference type="Proteomes" id="UP001151002"/>
    </source>
</evidence>
<evidence type="ECO:0000313" key="2">
    <source>
        <dbReference type="EMBL" id="MCY1144198.1"/>
    </source>
</evidence>
<proteinExistence type="predicted"/>
<organism evidence="2 3">
    <name type="scientific">Paractinoplanes pyxinae</name>
    <dbReference type="NCBI Taxonomy" id="2997416"/>
    <lineage>
        <taxon>Bacteria</taxon>
        <taxon>Bacillati</taxon>
        <taxon>Actinomycetota</taxon>
        <taxon>Actinomycetes</taxon>
        <taxon>Micromonosporales</taxon>
        <taxon>Micromonosporaceae</taxon>
        <taxon>Paractinoplanes</taxon>
    </lineage>
</organism>
<dbReference type="RefSeq" id="WP_267568764.1">
    <property type="nucleotide sequence ID" value="NZ_JAPNTZ010000019.1"/>
</dbReference>
<keyword evidence="3" id="KW-1185">Reference proteome</keyword>
<comment type="caution">
    <text evidence="2">The sequence shown here is derived from an EMBL/GenBank/DDBJ whole genome shotgun (WGS) entry which is preliminary data.</text>
</comment>
<name>A0ABT4BCF9_9ACTN</name>
<accession>A0ABT4BCF9</accession>
<feature type="region of interest" description="Disordered" evidence="1">
    <location>
        <begin position="126"/>
        <end position="221"/>
    </location>
</feature>
<reference evidence="2" key="1">
    <citation type="submission" date="2022-11" db="EMBL/GenBank/DDBJ databases">
        <authorList>
            <person name="Somphong A."/>
            <person name="Phongsopitanun W."/>
        </authorList>
    </citation>
    <scope>NUCLEOTIDE SEQUENCE</scope>
    <source>
        <strain evidence="2">Pm04-4</strain>
    </source>
</reference>
<dbReference type="Proteomes" id="UP001151002">
    <property type="component" value="Unassembled WGS sequence"/>
</dbReference>
<protein>
    <recommendedName>
        <fullName evidence="4">DUF4406 domain-containing protein</fullName>
    </recommendedName>
</protein>
<evidence type="ECO:0000256" key="1">
    <source>
        <dbReference type="SAM" id="MobiDB-lite"/>
    </source>
</evidence>
<evidence type="ECO:0008006" key="4">
    <source>
        <dbReference type="Google" id="ProtNLM"/>
    </source>
</evidence>
<sequence>MSDSLLILIAGPYASGTGGDPELMRQNLRRLETAAWPLFRAGHLPMIGEWVALPVLDSAGATGPTDPLVEQVLYPTAARLLQRCDAVLRLPGESRGADQDVAIARERGIPVYYALTDVPGVSEVSGVSDAARHSDHSGFLSAAGHSDRPGVPDAASHSGVPGAASHSGVPGAASHSGVPGAASHSGDPDAASHSGRLGDPDAASHSGHAEGYSVGEGSAAG</sequence>
<gene>
    <name evidence="2" type="ORF">OWR29_39920</name>
</gene>
<dbReference type="Gene3D" id="3.40.50.10400">
    <property type="entry name" value="Hypothetical protein PA1492"/>
    <property type="match status" value="1"/>
</dbReference>